<comment type="caution">
    <text evidence="1">The sequence shown here is derived from an EMBL/GenBank/DDBJ whole genome shotgun (WGS) entry which is preliminary data.</text>
</comment>
<organism evidence="1 2">
    <name type="scientific">Flavobacterium anhuiense</name>
    <dbReference type="NCBI Taxonomy" id="459526"/>
    <lineage>
        <taxon>Bacteria</taxon>
        <taxon>Pseudomonadati</taxon>
        <taxon>Bacteroidota</taxon>
        <taxon>Flavobacteriia</taxon>
        <taxon>Flavobacteriales</taxon>
        <taxon>Flavobacteriaceae</taxon>
        <taxon>Flavobacterium</taxon>
    </lineage>
</organism>
<accession>A0ABY0LGG9</accession>
<reference evidence="1 2" key="1">
    <citation type="submission" date="2016-10" db="EMBL/GenBank/DDBJ databases">
        <authorList>
            <person name="Varghese N."/>
            <person name="Submissions S."/>
        </authorList>
    </citation>
    <scope>NUCLEOTIDE SEQUENCE [LARGE SCALE GENOMIC DNA]</scope>
    <source>
        <strain evidence="1 2">CGMCC 1.6859</strain>
    </source>
</reference>
<keyword evidence="2" id="KW-1185">Reference proteome</keyword>
<proteinExistence type="predicted"/>
<dbReference type="RefSeq" id="WP_091130075.1">
    <property type="nucleotide sequence ID" value="NZ_FMVC01000002.1"/>
</dbReference>
<protein>
    <submittedName>
        <fullName evidence="1">Uncharacterized protein</fullName>
    </submittedName>
</protein>
<dbReference type="Proteomes" id="UP000199307">
    <property type="component" value="Unassembled WGS sequence"/>
</dbReference>
<name>A0ABY0LGG9_9FLAO</name>
<evidence type="ECO:0000313" key="1">
    <source>
        <dbReference type="EMBL" id="SCY14864.1"/>
    </source>
</evidence>
<dbReference type="EMBL" id="FMVC01000002">
    <property type="protein sequence ID" value="SCY14864.1"/>
    <property type="molecule type" value="Genomic_DNA"/>
</dbReference>
<gene>
    <name evidence="1" type="ORF">SAMN02927916_1274</name>
</gene>
<evidence type="ECO:0000313" key="2">
    <source>
        <dbReference type="Proteomes" id="UP000199307"/>
    </source>
</evidence>
<sequence>MKLFLTCLLFFVAKTQTDSFTYEDVIGNKITIEGELPEKIDSTFLKSELNSTCFLGNDYPKTNYHIYISKIKKIKKDIYYLNSIIKTVKENNNEELILEDISRSVYEIKTVKVDGQLKIQTVNYQYSENAKGNYVRLPQLINTVKK</sequence>